<feature type="non-terminal residue" evidence="2">
    <location>
        <position position="245"/>
    </location>
</feature>
<dbReference type="PANTHER" id="PTHR46169">
    <property type="entry name" value="DNA REPLICATION-RELATED ELEMENT FACTOR, ISOFORM A"/>
    <property type="match status" value="1"/>
</dbReference>
<evidence type="ECO:0000313" key="3">
    <source>
        <dbReference type="Proteomes" id="UP000789759"/>
    </source>
</evidence>
<name>A0A9N9KI23_9GLOM</name>
<keyword evidence="3" id="KW-1185">Reference proteome</keyword>
<dbReference type="GO" id="GO:0006357">
    <property type="term" value="P:regulation of transcription by RNA polymerase II"/>
    <property type="evidence" value="ECO:0007669"/>
    <property type="project" value="TreeGrafter"/>
</dbReference>
<dbReference type="OrthoDB" id="2412736at2759"/>
<dbReference type="GO" id="GO:0005634">
    <property type="term" value="C:nucleus"/>
    <property type="evidence" value="ECO:0007669"/>
    <property type="project" value="TreeGrafter"/>
</dbReference>
<dbReference type="InterPro" id="IPR052717">
    <property type="entry name" value="Vacuolar_transposase_reg"/>
</dbReference>
<reference evidence="2" key="1">
    <citation type="submission" date="2021-06" db="EMBL/GenBank/DDBJ databases">
        <authorList>
            <person name="Kallberg Y."/>
            <person name="Tangrot J."/>
            <person name="Rosling A."/>
        </authorList>
    </citation>
    <scope>NUCLEOTIDE SEQUENCE</scope>
    <source>
        <strain evidence="2">FL966</strain>
    </source>
</reference>
<gene>
    <name evidence="2" type="ORF">CPELLU_LOCUS20355</name>
</gene>
<comment type="caution">
    <text evidence="2">The sequence shown here is derived from an EMBL/GenBank/DDBJ whole genome shotgun (WGS) entry which is preliminary data.</text>
</comment>
<protein>
    <submittedName>
        <fullName evidence="2">19030_t:CDS:1</fullName>
    </submittedName>
</protein>
<dbReference type="EMBL" id="CAJVQA010059963">
    <property type="protein sequence ID" value="CAG8828038.1"/>
    <property type="molecule type" value="Genomic_DNA"/>
</dbReference>
<sequence length="245" mass="27989">DESISEYSYNKKRKKAKIKKSVGRPEDPVNNEYIKLGPSEMKLHLALECKNVPDQGQEKLINKALTRFFTCCGIPFWVVESPFFVDLLKNLNAGYMSSDRRTLILDGWMSRLHYSYYAFVIITLDRHQYVHFVQDFSSYSHTGSFISNEIIKIIEEIGPKKFGAVVSDGAAAMQLAKSFVAQKYPHIIPICCIAHHIQLIAADIIKKTSFGSQVLSKCQKFITYFQNSHVPGAQLRDEIKKFLIK</sequence>
<feature type="domain" description="DUF659" evidence="1">
    <location>
        <begin position="101"/>
        <end position="217"/>
    </location>
</feature>
<feature type="non-terminal residue" evidence="2">
    <location>
        <position position="1"/>
    </location>
</feature>
<evidence type="ECO:0000259" key="1">
    <source>
        <dbReference type="Pfam" id="PF04937"/>
    </source>
</evidence>
<dbReference type="InterPro" id="IPR012337">
    <property type="entry name" value="RNaseH-like_sf"/>
</dbReference>
<dbReference type="AlphaFoldDB" id="A0A9N9KI23"/>
<dbReference type="Proteomes" id="UP000789759">
    <property type="component" value="Unassembled WGS sequence"/>
</dbReference>
<dbReference type="SUPFAM" id="SSF53098">
    <property type="entry name" value="Ribonuclease H-like"/>
    <property type="match status" value="1"/>
</dbReference>
<dbReference type="PANTHER" id="PTHR46169:SF29">
    <property type="entry name" value="DNA REPLICATION-RELATED ELEMENT FACTOR, ISOFORM A"/>
    <property type="match status" value="1"/>
</dbReference>
<accession>A0A9N9KI23</accession>
<evidence type="ECO:0000313" key="2">
    <source>
        <dbReference type="EMBL" id="CAG8828038.1"/>
    </source>
</evidence>
<dbReference type="Pfam" id="PF04937">
    <property type="entry name" value="DUF659"/>
    <property type="match status" value="1"/>
</dbReference>
<proteinExistence type="predicted"/>
<dbReference type="InterPro" id="IPR007021">
    <property type="entry name" value="DUF659"/>
</dbReference>
<organism evidence="2 3">
    <name type="scientific">Cetraspora pellucida</name>
    <dbReference type="NCBI Taxonomy" id="1433469"/>
    <lineage>
        <taxon>Eukaryota</taxon>
        <taxon>Fungi</taxon>
        <taxon>Fungi incertae sedis</taxon>
        <taxon>Mucoromycota</taxon>
        <taxon>Glomeromycotina</taxon>
        <taxon>Glomeromycetes</taxon>
        <taxon>Diversisporales</taxon>
        <taxon>Gigasporaceae</taxon>
        <taxon>Cetraspora</taxon>
    </lineage>
</organism>